<keyword evidence="4" id="KW-0472">Membrane</keyword>
<evidence type="ECO:0000256" key="4">
    <source>
        <dbReference type="ARBA" id="ARBA00023136"/>
    </source>
</evidence>
<dbReference type="HOGENOM" id="CLU_015553_0_0_10"/>
<evidence type="ECO:0000256" key="2">
    <source>
        <dbReference type="ARBA" id="ARBA00006275"/>
    </source>
</evidence>
<dbReference type="Pfam" id="PF14322">
    <property type="entry name" value="SusD-like_3"/>
    <property type="match status" value="1"/>
</dbReference>
<dbReference type="Pfam" id="PF07980">
    <property type="entry name" value="SusD_RagB"/>
    <property type="match status" value="1"/>
</dbReference>
<dbReference type="InterPro" id="IPR033985">
    <property type="entry name" value="SusD-like_N"/>
</dbReference>
<protein>
    <submittedName>
        <fullName evidence="9">RagB/SusD domain-containing protein</fullName>
    </submittedName>
</protein>
<evidence type="ECO:0000256" key="5">
    <source>
        <dbReference type="ARBA" id="ARBA00023237"/>
    </source>
</evidence>
<comment type="similarity">
    <text evidence="2">Belongs to the SusD family.</text>
</comment>
<sequence length="509" mass="58066">MNRFYIRMKTFSKYFIIGSLLLCFGSCSSFLDVEPTDRYTDDNYWETEERVVASLNGVYASLLHNGLYGGTTPLYFENLSPNAYRYQGDYNLVAQGQHNANTALFYTVWQGAYQGIGRANNLLANIGKVEMDESRRKRYIAEAKFLRAVFYFPLWNLFGGAPLILDATNDATQSNLPRNTAEEIYTQLLRDLNEAIPDLPASYGANEKGRATSGAALAFKARILLYARQWEEAAKTAKEVIDADNYQLFPDYRGLFYLENEGNEEVIFDVQFKFPEFTHGFDINLDQYNNIGPLPNLVNDYYDREGKNIGQSNLYDPAKPYENRDPRLQATVIVKGSLFKGAVVTEGQYPRTGYGQKKYTVFKDDIPAATIPDGQSELNYILLRYADVLLMYAEAQNEAYGPDQSVYNALQQIRSRIGMPGLSTSLSQDELRREIRHERRIELAGEGLYYYDIRRWGIAQEVLNGDIYNDKGQRIDTRRFDPQRDNLWPIPAIAIQENPALAQNPGYGN</sequence>
<dbReference type="SUPFAM" id="SSF48452">
    <property type="entry name" value="TPR-like"/>
    <property type="match status" value="1"/>
</dbReference>
<feature type="signal peptide" evidence="6">
    <location>
        <begin position="1"/>
        <end position="31"/>
    </location>
</feature>
<proteinExistence type="inferred from homology"/>
<keyword evidence="3 6" id="KW-0732">Signal</keyword>
<evidence type="ECO:0000256" key="1">
    <source>
        <dbReference type="ARBA" id="ARBA00004442"/>
    </source>
</evidence>
<comment type="subcellular location">
    <subcellularLocation>
        <location evidence="1">Cell outer membrane</location>
    </subcellularLocation>
</comment>
<dbReference type="AlphaFoldDB" id="F4C2V5"/>
<feature type="chain" id="PRO_5003311666" evidence="6">
    <location>
        <begin position="32"/>
        <end position="509"/>
    </location>
</feature>
<evidence type="ECO:0000313" key="9">
    <source>
        <dbReference type="EMBL" id="ADZ81268.1"/>
    </source>
</evidence>
<evidence type="ECO:0000256" key="3">
    <source>
        <dbReference type="ARBA" id="ARBA00022729"/>
    </source>
</evidence>
<feature type="domain" description="RagB/SusD" evidence="7">
    <location>
        <begin position="285"/>
        <end position="507"/>
    </location>
</feature>
<dbReference type="STRING" id="743722.Sph21_4761"/>
<dbReference type="GO" id="GO:0009279">
    <property type="term" value="C:cell outer membrane"/>
    <property type="evidence" value="ECO:0007669"/>
    <property type="project" value="UniProtKB-SubCell"/>
</dbReference>
<dbReference type="eggNOG" id="COG1435">
    <property type="taxonomic scope" value="Bacteria"/>
</dbReference>
<evidence type="ECO:0000256" key="6">
    <source>
        <dbReference type="SAM" id="SignalP"/>
    </source>
</evidence>
<keyword evidence="5" id="KW-0998">Cell outer membrane</keyword>
<dbReference type="EMBL" id="CP002584">
    <property type="protein sequence ID" value="ADZ81268.1"/>
    <property type="molecule type" value="Genomic_DNA"/>
</dbReference>
<evidence type="ECO:0000259" key="7">
    <source>
        <dbReference type="Pfam" id="PF07980"/>
    </source>
</evidence>
<dbReference type="InterPro" id="IPR011990">
    <property type="entry name" value="TPR-like_helical_dom_sf"/>
</dbReference>
<accession>F4C2V5</accession>
<name>F4C2V5_SPHS2</name>
<dbReference type="InterPro" id="IPR012944">
    <property type="entry name" value="SusD_RagB_dom"/>
</dbReference>
<organism evidence="9">
    <name type="scientific">Sphingobacterium sp. (strain 21)</name>
    <dbReference type="NCBI Taxonomy" id="743722"/>
    <lineage>
        <taxon>Bacteria</taxon>
        <taxon>Pseudomonadati</taxon>
        <taxon>Bacteroidota</taxon>
        <taxon>Sphingobacteriia</taxon>
        <taxon>Sphingobacteriales</taxon>
        <taxon>Sphingobacteriaceae</taxon>
        <taxon>Sphingobacterium</taxon>
    </lineage>
</organism>
<reference evidence="9" key="1">
    <citation type="submission" date="2011-03" db="EMBL/GenBank/DDBJ databases">
        <title>Complete sequence of Sphingobacterium sp. 21.</title>
        <authorList>
            <consortium name="US DOE Joint Genome Institute"/>
            <person name="Lucas S."/>
            <person name="Copeland A."/>
            <person name="Lapidus A."/>
            <person name="Cheng J.-F."/>
            <person name="Goodwin L."/>
            <person name="Pitluck S."/>
            <person name="Davenport K."/>
            <person name="Detter J.C."/>
            <person name="Han C."/>
            <person name="Tapia R."/>
            <person name="Land M."/>
            <person name="Hauser L."/>
            <person name="Kyrpides N."/>
            <person name="Ivanova N."/>
            <person name="Ovchinnikova G."/>
            <person name="Pagani I."/>
            <person name="Siebers A.K."/>
            <person name="Allgaier M."/>
            <person name="Thelen M.P."/>
            <person name="Hugenholtz P."/>
            <person name="Woyke T."/>
        </authorList>
    </citation>
    <scope>NUCLEOTIDE SEQUENCE</scope>
    <source>
        <strain evidence="9">21</strain>
    </source>
</reference>
<feature type="domain" description="SusD-like N-terminal" evidence="8">
    <location>
        <begin position="30"/>
        <end position="225"/>
    </location>
</feature>
<dbReference type="KEGG" id="shg:Sph21_4761"/>
<dbReference type="CDD" id="cd08977">
    <property type="entry name" value="SusD"/>
    <property type="match status" value="1"/>
</dbReference>
<dbReference type="PATRIC" id="fig|743722.3.peg.5055"/>
<gene>
    <name evidence="9" type="ordered locus">Sph21_4761</name>
</gene>
<evidence type="ECO:0000259" key="8">
    <source>
        <dbReference type="Pfam" id="PF14322"/>
    </source>
</evidence>
<dbReference type="Gene3D" id="1.25.40.390">
    <property type="match status" value="1"/>
</dbReference>